<dbReference type="Gene3D" id="1.25.40.10">
    <property type="entry name" value="Tetratricopeptide repeat domain"/>
    <property type="match status" value="1"/>
</dbReference>
<dbReference type="EMBL" id="HBFN01021856">
    <property type="protein sequence ID" value="CAD8799094.1"/>
    <property type="molecule type" value="Transcribed_RNA"/>
</dbReference>
<dbReference type="InterPro" id="IPR011990">
    <property type="entry name" value="TPR-like_helical_dom_sf"/>
</dbReference>
<proteinExistence type="predicted"/>
<name>A0A7S0VZX4_9CRYP</name>
<dbReference type="SUPFAM" id="SSF48452">
    <property type="entry name" value="TPR-like"/>
    <property type="match status" value="1"/>
</dbReference>
<dbReference type="PANTHER" id="PTHR31859">
    <property type="entry name" value="TETRATRICOPEPTIDE REPEAT PROTEIN 39 FAMILY MEMBER"/>
    <property type="match status" value="1"/>
</dbReference>
<dbReference type="Pfam" id="PF10300">
    <property type="entry name" value="Iml2-TPR_39"/>
    <property type="match status" value="1"/>
</dbReference>
<dbReference type="PANTHER" id="PTHR31859:SF1">
    <property type="entry name" value="TETRATRICOPEPTIDE REPEAT PROTEIN 39C"/>
    <property type="match status" value="1"/>
</dbReference>
<dbReference type="InterPro" id="IPR019412">
    <property type="entry name" value="IML2/TPR_39"/>
</dbReference>
<evidence type="ECO:0000256" key="1">
    <source>
        <dbReference type="SAM" id="MobiDB-lite"/>
    </source>
</evidence>
<feature type="region of interest" description="Disordered" evidence="1">
    <location>
        <begin position="1"/>
        <end position="47"/>
    </location>
</feature>
<protein>
    <recommendedName>
        <fullName evidence="3">Tetratricopeptide repeat protein 39B</fullName>
    </recommendedName>
</protein>
<evidence type="ECO:0000313" key="2">
    <source>
        <dbReference type="EMBL" id="CAD8799094.1"/>
    </source>
</evidence>
<gene>
    <name evidence="2" type="ORF">HTEP1355_LOCUS12735</name>
</gene>
<evidence type="ECO:0008006" key="3">
    <source>
        <dbReference type="Google" id="ProtNLM"/>
    </source>
</evidence>
<feature type="compositionally biased region" description="Acidic residues" evidence="1">
    <location>
        <begin position="25"/>
        <end position="34"/>
    </location>
</feature>
<sequence length="424" mass="47172">MEELAEEEMLKKIEEVEKGGFEGDVYPDSDDEEADEKRTSSAGLGHHTVQCVPDEGEHRAAHEGLHLFFTNRFEEADAFFQQRQETNPLHSTCYGMVGFIRAIFTFEPDQIQEARKRLAVAHQLAKKHAGYDSTLGSLAKMVSFRKAKPLTQEQLSSRLNVAETKLIDSVLVCLGENVSSLVQGGLGAKWAWHRYDELVSQVHSSDPRSTGQVAVCASDLGGIYYGFGVFNLLLSILPRRVVRLVQLLGFKADRDVGLESLNKVNDLAREHGGGMRAPMASLMLLGYHVMASAFFTVPEELPTHIRLATAILDEEFKRFPDSALFLFNQGRLDRLKGDGTAAVRSFERCMEVNSEWSQLKHLCHYELGWGTMAQGKWGVSRGERVSAARRCSARIPMTALSALSQSTGRFWKERAGGVQLSMST</sequence>
<organism evidence="2">
    <name type="scientific">Hemiselmis tepida</name>
    <dbReference type="NCBI Taxonomy" id="464990"/>
    <lineage>
        <taxon>Eukaryota</taxon>
        <taxon>Cryptophyceae</taxon>
        <taxon>Cryptomonadales</taxon>
        <taxon>Hemiselmidaceae</taxon>
        <taxon>Hemiselmis</taxon>
    </lineage>
</organism>
<accession>A0A7S0VZX4</accession>
<dbReference type="AlphaFoldDB" id="A0A7S0VZX4"/>
<feature type="compositionally biased region" description="Basic and acidic residues" evidence="1">
    <location>
        <begin position="8"/>
        <end position="21"/>
    </location>
</feature>
<reference evidence="2" key="1">
    <citation type="submission" date="2021-01" db="EMBL/GenBank/DDBJ databases">
        <authorList>
            <person name="Corre E."/>
            <person name="Pelletier E."/>
            <person name="Niang G."/>
            <person name="Scheremetjew M."/>
            <person name="Finn R."/>
            <person name="Kale V."/>
            <person name="Holt S."/>
            <person name="Cochrane G."/>
            <person name="Meng A."/>
            <person name="Brown T."/>
            <person name="Cohen L."/>
        </authorList>
    </citation>
    <scope>NUCLEOTIDE SEQUENCE</scope>
    <source>
        <strain evidence="2">CCMP443</strain>
    </source>
</reference>